<keyword evidence="2" id="KW-1185">Reference proteome</keyword>
<sequence>MPYAIQFYDATVQGQVLALPSTLLARYIVLEDRMVNYGPHMGLPHTKALGDGFRTTPQRR</sequence>
<protein>
    <submittedName>
        <fullName evidence="1">Uncharacterized protein</fullName>
    </submittedName>
</protein>
<evidence type="ECO:0000313" key="1">
    <source>
        <dbReference type="EMBL" id="SEQ78993.1"/>
    </source>
</evidence>
<gene>
    <name evidence="1" type="ORF">SAMN02982919_01238</name>
</gene>
<proteinExistence type="predicted"/>
<dbReference type="STRING" id="180197.SAMN02982919_01238"/>
<dbReference type="Proteomes" id="UP000199766">
    <property type="component" value="Unassembled WGS sequence"/>
</dbReference>
<accession>A0A1H9IWK6</accession>
<dbReference type="EMBL" id="FOGD01000002">
    <property type="protein sequence ID" value="SEQ78993.1"/>
    <property type="molecule type" value="Genomic_DNA"/>
</dbReference>
<organism evidence="1 2">
    <name type="scientific">Giesbergeria anulus</name>
    <dbReference type="NCBI Taxonomy" id="180197"/>
    <lineage>
        <taxon>Bacteria</taxon>
        <taxon>Pseudomonadati</taxon>
        <taxon>Pseudomonadota</taxon>
        <taxon>Betaproteobacteria</taxon>
        <taxon>Burkholderiales</taxon>
        <taxon>Comamonadaceae</taxon>
        <taxon>Giesbergeria</taxon>
    </lineage>
</organism>
<name>A0A1H9IWK6_9BURK</name>
<dbReference type="AlphaFoldDB" id="A0A1H9IWK6"/>
<evidence type="ECO:0000313" key="2">
    <source>
        <dbReference type="Proteomes" id="UP000199766"/>
    </source>
</evidence>
<reference evidence="1 2" key="1">
    <citation type="submission" date="2016-10" db="EMBL/GenBank/DDBJ databases">
        <authorList>
            <person name="de Groot N.N."/>
        </authorList>
    </citation>
    <scope>NUCLEOTIDE SEQUENCE [LARGE SCALE GENOMIC DNA]</scope>
    <source>
        <strain evidence="1 2">ATCC 35958</strain>
    </source>
</reference>